<dbReference type="AlphaFoldDB" id="A0A370GRX9"/>
<feature type="transmembrane region" description="Helical" evidence="1">
    <location>
        <begin position="168"/>
        <end position="187"/>
    </location>
</feature>
<dbReference type="RefSeq" id="WP_114833905.1">
    <property type="nucleotide sequence ID" value="NZ_LR699114.1"/>
</dbReference>
<feature type="transmembrane region" description="Helical" evidence="1">
    <location>
        <begin position="314"/>
        <end position="332"/>
    </location>
</feature>
<dbReference type="EMBL" id="QQAX01000006">
    <property type="protein sequence ID" value="RDI46006.1"/>
    <property type="molecule type" value="Genomic_DNA"/>
</dbReference>
<feature type="transmembrane region" description="Helical" evidence="1">
    <location>
        <begin position="269"/>
        <end position="288"/>
    </location>
</feature>
<keyword evidence="1" id="KW-0812">Transmembrane</keyword>
<reference evidence="2 3" key="1">
    <citation type="submission" date="2018-07" db="EMBL/GenBank/DDBJ databases">
        <title>Genomic Encyclopedia of Type Strains, Phase IV (KMG-IV): sequencing the most valuable type-strain genomes for metagenomic binning, comparative biology and taxonomic classification.</title>
        <authorList>
            <person name="Goeker M."/>
        </authorList>
    </citation>
    <scope>NUCLEOTIDE SEQUENCE [LARGE SCALE GENOMIC DNA]</scope>
    <source>
        <strain evidence="2 3">DSM 16500</strain>
    </source>
</reference>
<feature type="transmembrane region" description="Helical" evidence="1">
    <location>
        <begin position="135"/>
        <end position="162"/>
    </location>
</feature>
<evidence type="ECO:0000313" key="2">
    <source>
        <dbReference type="EMBL" id="RDI46006.1"/>
    </source>
</evidence>
<keyword evidence="1" id="KW-0472">Membrane</keyword>
<gene>
    <name evidence="2" type="ORF">C8D86_10610</name>
</gene>
<accession>A0A370GRX9</accession>
<keyword evidence="3" id="KW-1185">Reference proteome</keyword>
<keyword evidence="1" id="KW-1133">Transmembrane helix</keyword>
<proteinExistence type="predicted"/>
<sequence length="517" mass="56419">MSASRDSVVIDFSQLNQGNMDESSIPDNSTEITPLLTRNPIDKPASKHAQTLKFIAATAIGTLHASNLGFNALGARTNTSAKEYSLEWFSSLSTSEQANAVISALSSFSINAVMFSRFNLKAVESVLNNLKESRLLSVVLGLVASYGGLPMFAIAIAGYLWAPTSVGYFFGTLSFINTTTSRFTGLFDVWHSIKNRLDVELRLQKSAIERLEHVNPTYHGEISNFLQGKSLDHDTFIRLMEHLDGLDQEHHDVFKPGTASEQVKNAGKALVDGSLVIVCSIFALIAFSQKGLDGLIKLEEIFSDHSNIKTWDKGVQFLIGLPAGIISAIFYGRNAAETRETMLQSLKIIKEAFQRFPQKPMQSSVTLANEGTLGVINYYGGDAMRSVGQGILANPHNVYKGTLFPSDPESQTPSSWLSSLQHFMSDSFPAFTASIGAIVNSVVTFKALNTKIAPPPSEGKLSPTLEDVVTYEKANTFKQQDKGFLGNLSIFQKAKAPLTPSVLTPHQQPDLIPYNKV</sequence>
<protein>
    <submittedName>
        <fullName evidence="2">Uncharacterized protein</fullName>
    </submittedName>
</protein>
<evidence type="ECO:0000256" key="1">
    <source>
        <dbReference type="SAM" id="Phobius"/>
    </source>
</evidence>
<evidence type="ECO:0000313" key="3">
    <source>
        <dbReference type="Proteomes" id="UP000254720"/>
    </source>
</evidence>
<name>A0A370GRX9_9COXI</name>
<dbReference type="Proteomes" id="UP000254720">
    <property type="component" value="Unassembled WGS sequence"/>
</dbReference>
<comment type="caution">
    <text evidence="2">The sequence shown here is derived from an EMBL/GenBank/DDBJ whole genome shotgun (WGS) entry which is preliminary data.</text>
</comment>
<organism evidence="2 3">
    <name type="scientific">Aquicella lusitana</name>
    <dbReference type="NCBI Taxonomy" id="254246"/>
    <lineage>
        <taxon>Bacteria</taxon>
        <taxon>Pseudomonadati</taxon>
        <taxon>Pseudomonadota</taxon>
        <taxon>Gammaproteobacteria</taxon>
        <taxon>Legionellales</taxon>
        <taxon>Coxiellaceae</taxon>
        <taxon>Aquicella</taxon>
    </lineage>
</organism>